<protein>
    <recommendedName>
        <fullName evidence="1">Core-binding (CB) domain-containing protein</fullName>
    </recommendedName>
</protein>
<feature type="domain" description="Core-binding (CB)" evidence="1">
    <location>
        <begin position="13"/>
        <end position="104"/>
    </location>
</feature>
<dbReference type="AlphaFoldDB" id="A0A024TFK3"/>
<reference evidence="2" key="1">
    <citation type="submission" date="2013-12" db="EMBL/GenBank/DDBJ databases">
        <title>The Genome Sequence of Aphanomyces invadans NJM9701.</title>
        <authorList>
            <consortium name="The Broad Institute Genomics Platform"/>
            <person name="Russ C."/>
            <person name="Tyler B."/>
            <person name="van West P."/>
            <person name="Dieguez-Uribeondo J."/>
            <person name="Young S.K."/>
            <person name="Zeng Q."/>
            <person name="Gargeya S."/>
            <person name="Fitzgerald M."/>
            <person name="Abouelleil A."/>
            <person name="Alvarado L."/>
            <person name="Chapman S.B."/>
            <person name="Gainer-Dewar J."/>
            <person name="Goldberg J."/>
            <person name="Griggs A."/>
            <person name="Gujja S."/>
            <person name="Hansen M."/>
            <person name="Howarth C."/>
            <person name="Imamovic A."/>
            <person name="Ireland A."/>
            <person name="Larimer J."/>
            <person name="McCowan C."/>
            <person name="Murphy C."/>
            <person name="Pearson M."/>
            <person name="Poon T.W."/>
            <person name="Priest M."/>
            <person name="Roberts A."/>
            <person name="Saif S."/>
            <person name="Shea T."/>
            <person name="Sykes S."/>
            <person name="Wortman J."/>
            <person name="Nusbaum C."/>
            <person name="Birren B."/>
        </authorList>
    </citation>
    <scope>NUCLEOTIDE SEQUENCE [LARGE SCALE GENOMIC DNA]</scope>
    <source>
        <strain evidence="2">NJM9701</strain>
    </source>
</reference>
<sequence length="247" mass="27293">MRDSSLGSSSMMRQQTTTVQDFRDNRLADSSKKGYRSGLNQIAKWLASSGRGSMVDQDGSINLNAFGYADFTEFLLYKYKVAGVSISTLSGYRSALRDYYNKCNIAPPPEFANDATVIFQGKHYVFSTASVRIDHFTDEGDALGVTFFKSKTDQGGTKRRDPKHLYANPMQPESCCILALAMFLACNSEHDSGKLFPGPSQRDRFGRRLSDLVGQALPTVAKAVGTHSLRKVLLPLLLGEVQLVRQL</sequence>
<dbReference type="RefSeq" id="XP_008879101.1">
    <property type="nucleotide sequence ID" value="XM_008880879.1"/>
</dbReference>
<name>A0A024TFK3_9STRA</name>
<dbReference type="EMBL" id="KI914002">
    <property type="protein sequence ID" value="ETV92137.1"/>
    <property type="molecule type" value="Genomic_DNA"/>
</dbReference>
<evidence type="ECO:0000259" key="1">
    <source>
        <dbReference type="PROSITE" id="PS51900"/>
    </source>
</evidence>
<dbReference type="eggNOG" id="ENOG502RNII">
    <property type="taxonomic scope" value="Eukaryota"/>
</dbReference>
<dbReference type="PROSITE" id="PS51900">
    <property type="entry name" value="CB"/>
    <property type="match status" value="1"/>
</dbReference>
<dbReference type="InterPro" id="IPR044068">
    <property type="entry name" value="CB"/>
</dbReference>
<dbReference type="OrthoDB" id="78603at2759"/>
<evidence type="ECO:0000313" key="2">
    <source>
        <dbReference type="EMBL" id="ETV92137.1"/>
    </source>
</evidence>
<dbReference type="VEuPathDB" id="FungiDB:H310_13391"/>
<gene>
    <name evidence="2" type="ORF">H310_13391</name>
</gene>
<proteinExistence type="predicted"/>
<accession>A0A024TFK3</accession>
<dbReference type="GeneID" id="20090441"/>
<organism evidence="2">
    <name type="scientific">Aphanomyces invadans</name>
    <dbReference type="NCBI Taxonomy" id="157072"/>
    <lineage>
        <taxon>Eukaryota</taxon>
        <taxon>Sar</taxon>
        <taxon>Stramenopiles</taxon>
        <taxon>Oomycota</taxon>
        <taxon>Saprolegniomycetes</taxon>
        <taxon>Saprolegniales</taxon>
        <taxon>Verrucalvaceae</taxon>
        <taxon>Aphanomyces</taxon>
    </lineage>
</organism>